<evidence type="ECO:0000313" key="1">
    <source>
        <dbReference type="EMBL" id="CAE7749197.1"/>
    </source>
</evidence>
<proteinExistence type="predicted"/>
<accession>A0A812XSP8</accession>
<organism evidence="1 2">
    <name type="scientific">Symbiodinium pilosum</name>
    <name type="common">Dinoflagellate</name>
    <dbReference type="NCBI Taxonomy" id="2952"/>
    <lineage>
        <taxon>Eukaryota</taxon>
        <taxon>Sar</taxon>
        <taxon>Alveolata</taxon>
        <taxon>Dinophyceae</taxon>
        <taxon>Suessiales</taxon>
        <taxon>Symbiodiniaceae</taxon>
        <taxon>Symbiodinium</taxon>
    </lineage>
</organism>
<gene>
    <name evidence="1" type="ORF">SPIL2461_LOCUS21670</name>
</gene>
<feature type="non-terminal residue" evidence="1">
    <location>
        <position position="426"/>
    </location>
</feature>
<keyword evidence="2" id="KW-1185">Reference proteome</keyword>
<name>A0A812XSP8_SYMPI</name>
<protein>
    <recommendedName>
        <fullName evidence="3">WW domain-containing protein</fullName>
    </recommendedName>
</protein>
<reference evidence="1" key="1">
    <citation type="submission" date="2021-02" db="EMBL/GenBank/DDBJ databases">
        <authorList>
            <person name="Dougan E. K."/>
            <person name="Rhodes N."/>
            <person name="Thang M."/>
            <person name="Chan C."/>
        </authorList>
    </citation>
    <scope>NUCLEOTIDE SEQUENCE</scope>
</reference>
<comment type="caution">
    <text evidence="1">The sequence shown here is derived from an EMBL/GenBank/DDBJ whole genome shotgun (WGS) entry which is preliminary data.</text>
</comment>
<sequence length="426" mass="46928">AAIQKACSEPSFNVSVRAWLRTRQLESCFEVLAVRGILESLQLREVPQDDGSQNLPGRFVDALAKALYEGGDLRVMRGSRKLPEGWEMVFSRSVGLFYYCETQKGGQQNGRTQWLFPDLHSESELPDIPNDLAKRERGTRASGVPYVELDAAGEPLCLLCQQRGLEHFAGTAHAEKANAWSAAHERLADVLRELAVQTLVPGSGAKAAEEDAALVKVWLQDARHAVFHAGSQKQDVEHAEVCRIFWHLLLAPCSRASRLVSVKEAFDKAVYFGGLPEPKWADMPWRVPVPPRAGEDLPWPFPSTLKLSPSTPPEVFNALSAQALLQEGLAVQAGVVGSLWCTFCCKPVKVLQNHLDRTSAEAQGHIKAKAACHAIADKLRSGGWQLRREGLQIVRFLLWSLQCVGKMDAHLESSRQLCSSASVQSI</sequence>
<dbReference type="Proteomes" id="UP000649617">
    <property type="component" value="Unassembled WGS sequence"/>
</dbReference>
<dbReference type="EMBL" id="CAJNIZ010046466">
    <property type="protein sequence ID" value="CAE7749197.1"/>
    <property type="molecule type" value="Genomic_DNA"/>
</dbReference>
<dbReference type="SUPFAM" id="SSF51045">
    <property type="entry name" value="WW domain"/>
    <property type="match status" value="1"/>
</dbReference>
<dbReference type="AlphaFoldDB" id="A0A812XSP8"/>
<dbReference type="InterPro" id="IPR036020">
    <property type="entry name" value="WW_dom_sf"/>
</dbReference>
<dbReference type="Gene3D" id="2.20.70.10">
    <property type="match status" value="1"/>
</dbReference>
<evidence type="ECO:0000313" key="2">
    <source>
        <dbReference type="Proteomes" id="UP000649617"/>
    </source>
</evidence>
<dbReference type="OrthoDB" id="406637at2759"/>
<evidence type="ECO:0008006" key="3">
    <source>
        <dbReference type="Google" id="ProtNLM"/>
    </source>
</evidence>